<dbReference type="GO" id="GO:0016020">
    <property type="term" value="C:membrane"/>
    <property type="evidence" value="ECO:0007669"/>
    <property type="project" value="TreeGrafter"/>
</dbReference>
<reference evidence="5 6" key="1">
    <citation type="submission" date="2024-01" db="EMBL/GenBank/DDBJ databases">
        <title>The genomes of 5 underutilized Papilionoideae crops provide insights into root nodulation and disease resistanc.</title>
        <authorList>
            <person name="Jiang F."/>
        </authorList>
    </citation>
    <scope>NUCLEOTIDE SEQUENCE [LARGE SCALE GENOMIC DNA]</scope>
    <source>
        <strain evidence="5">JINMINGXINNONG_FW02</strain>
        <tissue evidence="5">Leaves</tissue>
    </source>
</reference>
<evidence type="ECO:0008006" key="7">
    <source>
        <dbReference type="Google" id="ProtNLM"/>
    </source>
</evidence>
<evidence type="ECO:0000256" key="1">
    <source>
        <dbReference type="ARBA" id="ARBA00004496"/>
    </source>
</evidence>
<dbReference type="PRINTS" id="PR00492">
    <property type="entry name" value="RHOGDI"/>
</dbReference>
<dbReference type="Pfam" id="PF02115">
    <property type="entry name" value="Rho_GDI"/>
    <property type="match status" value="1"/>
</dbReference>
<dbReference type="PANTHER" id="PTHR10980:SF44">
    <property type="entry name" value="RHO PROTEIN GDP-DISSOCIATION INHIBITOR-RELATED"/>
    <property type="match status" value="1"/>
</dbReference>
<comment type="caution">
    <text evidence="5">The sequence shown here is derived from an EMBL/GenBank/DDBJ whole genome shotgun (WGS) entry which is preliminary data.</text>
</comment>
<dbReference type="Gene3D" id="2.70.50.30">
    <property type="entry name" value="Coagulation Factor XIII, subunit A, domain 1"/>
    <property type="match status" value="1"/>
</dbReference>
<dbReference type="FunFam" id="2.70.50.30:FF:000002">
    <property type="entry name" value="Rho GDP-dissociation inhibitor 1"/>
    <property type="match status" value="1"/>
</dbReference>
<protein>
    <recommendedName>
        <fullName evidence="7">Rho GDP-dissociation inhibitor 1-like</fullName>
    </recommendedName>
</protein>
<dbReference type="Proteomes" id="UP001374584">
    <property type="component" value="Unassembled WGS sequence"/>
</dbReference>
<evidence type="ECO:0000256" key="3">
    <source>
        <dbReference type="ARBA" id="ARBA00022490"/>
    </source>
</evidence>
<dbReference type="GO" id="GO:0005829">
    <property type="term" value="C:cytosol"/>
    <property type="evidence" value="ECO:0007669"/>
    <property type="project" value="TreeGrafter"/>
</dbReference>
<keyword evidence="6" id="KW-1185">Reference proteome</keyword>
<dbReference type="InterPro" id="IPR000406">
    <property type="entry name" value="Rho_GDI"/>
</dbReference>
<dbReference type="PANTHER" id="PTHR10980">
    <property type="entry name" value="RHO GDP-DISSOCIATION INHIBITOR"/>
    <property type="match status" value="1"/>
</dbReference>
<dbReference type="InterPro" id="IPR024792">
    <property type="entry name" value="RhoGDI_dom_sf"/>
</dbReference>
<accession>A0AAN9NDD5</accession>
<gene>
    <name evidence="5" type="ORF">VNO80_10438</name>
</gene>
<dbReference type="SUPFAM" id="SSF81296">
    <property type="entry name" value="E set domains"/>
    <property type="match status" value="1"/>
</dbReference>
<evidence type="ECO:0000256" key="2">
    <source>
        <dbReference type="ARBA" id="ARBA00009758"/>
    </source>
</evidence>
<evidence type="ECO:0000313" key="6">
    <source>
        <dbReference type="Proteomes" id="UP001374584"/>
    </source>
</evidence>
<dbReference type="AlphaFoldDB" id="A0AAN9NDD5"/>
<evidence type="ECO:0000256" key="4">
    <source>
        <dbReference type="SAM" id="MobiDB-lite"/>
    </source>
</evidence>
<feature type="compositionally biased region" description="Acidic residues" evidence="4">
    <location>
        <begin position="97"/>
        <end position="108"/>
    </location>
</feature>
<keyword evidence="3" id="KW-0963">Cytoplasm</keyword>
<dbReference type="GO" id="GO:0007266">
    <property type="term" value="P:Rho protein signal transduction"/>
    <property type="evidence" value="ECO:0007669"/>
    <property type="project" value="InterPro"/>
</dbReference>
<comment type="subcellular location">
    <subcellularLocation>
        <location evidence="1">Cytoplasm</location>
    </subcellularLocation>
</comment>
<dbReference type="EMBL" id="JAYMYR010000004">
    <property type="protein sequence ID" value="KAK7368413.1"/>
    <property type="molecule type" value="Genomic_DNA"/>
</dbReference>
<sequence length="293" mass="33207">MCLKKYDSYGEEGMMFCKLRKGKQNYPQSIAKRALNLSQLGSVSIETSLFVIWRLTMSAAVSATKDVPFNAQLEEDLTNKGTNNKVVGEADRVPYNEDAEGTESEAEEDPKLELDLGPQFSLKEQIEKDKDDESLRKWKEQLLGSIDVSAVGENKEPEVKIASLTIICPGRPDLILPIPFTSDAKKSIFTLKEGSQYRLKFSFTVSNNIVSGLKYNNVVWKTGVRVDNTKKMLGTYSPRQEPYTYELEEETTPSGLFARGTYSARTKFVDDDRKCYLDTCYHFEIQKSWPKPI</sequence>
<feature type="region of interest" description="Disordered" evidence="4">
    <location>
        <begin position="80"/>
        <end position="111"/>
    </location>
</feature>
<organism evidence="5 6">
    <name type="scientific">Phaseolus coccineus</name>
    <name type="common">Scarlet runner bean</name>
    <name type="synonym">Phaseolus multiflorus</name>
    <dbReference type="NCBI Taxonomy" id="3886"/>
    <lineage>
        <taxon>Eukaryota</taxon>
        <taxon>Viridiplantae</taxon>
        <taxon>Streptophyta</taxon>
        <taxon>Embryophyta</taxon>
        <taxon>Tracheophyta</taxon>
        <taxon>Spermatophyta</taxon>
        <taxon>Magnoliopsida</taxon>
        <taxon>eudicotyledons</taxon>
        <taxon>Gunneridae</taxon>
        <taxon>Pentapetalae</taxon>
        <taxon>rosids</taxon>
        <taxon>fabids</taxon>
        <taxon>Fabales</taxon>
        <taxon>Fabaceae</taxon>
        <taxon>Papilionoideae</taxon>
        <taxon>50 kb inversion clade</taxon>
        <taxon>NPAAA clade</taxon>
        <taxon>indigoferoid/millettioid clade</taxon>
        <taxon>Phaseoleae</taxon>
        <taxon>Phaseolus</taxon>
    </lineage>
</organism>
<name>A0AAN9NDD5_PHACN</name>
<dbReference type="GO" id="GO:0005094">
    <property type="term" value="F:Rho GDP-dissociation inhibitor activity"/>
    <property type="evidence" value="ECO:0007669"/>
    <property type="project" value="InterPro"/>
</dbReference>
<evidence type="ECO:0000313" key="5">
    <source>
        <dbReference type="EMBL" id="KAK7368413.1"/>
    </source>
</evidence>
<comment type="similarity">
    <text evidence="2">Belongs to the Rho GDI family.</text>
</comment>
<proteinExistence type="inferred from homology"/>
<dbReference type="InterPro" id="IPR014756">
    <property type="entry name" value="Ig_E-set"/>
</dbReference>